<dbReference type="AlphaFoldDB" id="A0A284VP68"/>
<evidence type="ECO:0000313" key="2">
    <source>
        <dbReference type="Proteomes" id="UP000218615"/>
    </source>
</evidence>
<dbReference type="Proteomes" id="UP000218615">
    <property type="component" value="Unassembled WGS sequence"/>
</dbReference>
<proteinExistence type="predicted"/>
<sequence>MGLAEPMLAGYLYGLTATQQFQHDGRLAGEGPAIECSGRLGHSAPPC</sequence>
<reference evidence="2" key="1">
    <citation type="submission" date="2017-06" db="EMBL/GenBank/DDBJ databases">
        <authorList>
            <person name="Cremers G."/>
        </authorList>
    </citation>
    <scope>NUCLEOTIDE SEQUENCE [LARGE SCALE GENOMIC DNA]</scope>
</reference>
<protein>
    <submittedName>
        <fullName evidence="1">Uncharacterized protein</fullName>
    </submittedName>
</protein>
<gene>
    <name evidence="1" type="ORF">MNV_2170002</name>
</gene>
<evidence type="ECO:0000313" key="1">
    <source>
        <dbReference type="EMBL" id="SNQ60977.1"/>
    </source>
</evidence>
<keyword evidence="2" id="KW-1185">Reference proteome</keyword>
<dbReference type="EMBL" id="FZMP01000132">
    <property type="protein sequence ID" value="SNQ60977.1"/>
    <property type="molecule type" value="Genomic_DNA"/>
</dbReference>
<organism evidence="1 2">
    <name type="scientific">Candidatus Methanoperedens nitratireducens</name>
    <dbReference type="NCBI Taxonomy" id="1392998"/>
    <lineage>
        <taxon>Archaea</taxon>
        <taxon>Methanobacteriati</taxon>
        <taxon>Methanobacteriota</taxon>
        <taxon>Stenosarchaea group</taxon>
        <taxon>Methanomicrobia</taxon>
        <taxon>Methanosarcinales</taxon>
        <taxon>ANME-2 cluster</taxon>
        <taxon>Candidatus Methanoperedentaceae</taxon>
        <taxon>Candidatus Methanoperedens</taxon>
    </lineage>
</organism>
<accession>A0A284VP68</accession>
<name>A0A284VP68_9EURY</name>